<reference evidence="3" key="1">
    <citation type="journal article" date="2015" name="PLoS Genet.">
        <title>Genome Sequence and Transcriptome Analyses of Chrysochromulina tobin: Metabolic Tools for Enhanced Algal Fitness in the Prominent Order Prymnesiales (Haptophyceae).</title>
        <authorList>
            <person name="Hovde B.T."/>
            <person name="Deodato C.R."/>
            <person name="Hunsperger H.M."/>
            <person name="Ryken S.A."/>
            <person name="Yost W."/>
            <person name="Jha R.K."/>
            <person name="Patterson J."/>
            <person name="Monnat R.J. Jr."/>
            <person name="Barlow S.B."/>
            <person name="Starkenburg S.R."/>
            <person name="Cattolico R.A."/>
        </authorList>
    </citation>
    <scope>NUCLEOTIDE SEQUENCE</scope>
    <source>
        <strain evidence="3">CCMP291</strain>
    </source>
</reference>
<feature type="region of interest" description="Disordered" evidence="1">
    <location>
        <begin position="22"/>
        <end position="53"/>
    </location>
</feature>
<accession>A0A0M0JIL7</accession>
<proteinExistence type="predicted"/>
<sequence>MAVVNGTIAELEAAARSAHVSLESNARMHASTKETGPKGPKGPTFGPRKLNDTEMQELKDRLRDELWASGDERFPTEYEIGEEVKKVLEKEKMLTQSKGRMSGVANKPIVTELEKLRDSASRMAAELVPFKEKVIKQMGECQEIKAILESHRDMRDSLFDPVLSNPVIKTSVLYQKMNPMAPLTLPLDDKNMGSEIGRLPSPYNPSSKMTGHEATEVAAEREDGARDAINKALRAVRDARTELNSRKSALQISVRTAREIVVKQRRAINTGNFGSSEQRNTDPATRKTALNPEDEH</sequence>
<organism evidence="2 3">
    <name type="scientific">Chrysochromulina tobinii</name>
    <dbReference type="NCBI Taxonomy" id="1460289"/>
    <lineage>
        <taxon>Eukaryota</taxon>
        <taxon>Haptista</taxon>
        <taxon>Haptophyta</taxon>
        <taxon>Prymnesiophyceae</taxon>
        <taxon>Prymnesiales</taxon>
        <taxon>Chrysochromulinaceae</taxon>
        <taxon>Chrysochromulina</taxon>
    </lineage>
</organism>
<evidence type="ECO:0000256" key="1">
    <source>
        <dbReference type="SAM" id="MobiDB-lite"/>
    </source>
</evidence>
<feature type="compositionally biased region" description="Polar residues" evidence="1">
    <location>
        <begin position="267"/>
        <end position="283"/>
    </location>
</feature>
<feature type="region of interest" description="Disordered" evidence="1">
    <location>
        <begin position="265"/>
        <end position="296"/>
    </location>
</feature>
<evidence type="ECO:0000313" key="3">
    <source>
        <dbReference type="Proteomes" id="UP000037460"/>
    </source>
</evidence>
<dbReference type="Proteomes" id="UP000037460">
    <property type="component" value="Unassembled WGS sequence"/>
</dbReference>
<feature type="compositionally biased region" description="Low complexity" evidence="1">
    <location>
        <begin position="37"/>
        <end position="48"/>
    </location>
</feature>
<protein>
    <submittedName>
        <fullName evidence="2">Uncharacterized protein</fullName>
    </submittedName>
</protein>
<gene>
    <name evidence="2" type="ORF">Ctob_004017</name>
</gene>
<evidence type="ECO:0000313" key="2">
    <source>
        <dbReference type="EMBL" id="KOO26172.1"/>
    </source>
</evidence>
<dbReference type="EMBL" id="JWZX01002884">
    <property type="protein sequence ID" value="KOO26172.1"/>
    <property type="molecule type" value="Genomic_DNA"/>
</dbReference>
<dbReference type="AlphaFoldDB" id="A0A0M0JIL7"/>
<keyword evidence="3" id="KW-1185">Reference proteome</keyword>
<comment type="caution">
    <text evidence="2">The sequence shown here is derived from an EMBL/GenBank/DDBJ whole genome shotgun (WGS) entry which is preliminary data.</text>
</comment>
<name>A0A0M0JIL7_9EUKA</name>